<dbReference type="Pfam" id="PF20684">
    <property type="entry name" value="Fung_rhodopsin"/>
    <property type="match status" value="1"/>
</dbReference>
<evidence type="ECO:0000256" key="5">
    <source>
        <dbReference type="ARBA" id="ARBA00038359"/>
    </source>
</evidence>
<evidence type="ECO:0000256" key="6">
    <source>
        <dbReference type="SAM" id="Phobius"/>
    </source>
</evidence>
<gene>
    <name evidence="8" type="ORF">BP01DRAFT_341929</name>
</gene>
<dbReference type="EMBL" id="KZ821235">
    <property type="protein sequence ID" value="PYH44683.1"/>
    <property type="molecule type" value="Genomic_DNA"/>
</dbReference>
<dbReference type="OrthoDB" id="444631at2759"/>
<feature type="domain" description="Rhodopsin" evidence="7">
    <location>
        <begin position="26"/>
        <end position="262"/>
    </location>
</feature>
<dbReference type="InterPro" id="IPR049326">
    <property type="entry name" value="Rhodopsin_dom_fungi"/>
</dbReference>
<keyword evidence="9" id="KW-1185">Reference proteome</keyword>
<dbReference type="RefSeq" id="XP_025430665.1">
    <property type="nucleotide sequence ID" value="XM_025573468.1"/>
</dbReference>
<comment type="subcellular location">
    <subcellularLocation>
        <location evidence="1">Membrane</location>
        <topology evidence="1">Multi-pass membrane protein</topology>
    </subcellularLocation>
</comment>
<reference evidence="8 9" key="1">
    <citation type="submission" date="2016-12" db="EMBL/GenBank/DDBJ databases">
        <title>The genomes of Aspergillus section Nigri reveals drivers in fungal speciation.</title>
        <authorList>
            <consortium name="DOE Joint Genome Institute"/>
            <person name="Vesth T.C."/>
            <person name="Nybo J."/>
            <person name="Theobald S."/>
            <person name="Brandl J."/>
            <person name="Frisvad J.C."/>
            <person name="Nielsen K.F."/>
            <person name="Lyhne E.K."/>
            <person name="Kogle M.E."/>
            <person name="Kuo A."/>
            <person name="Riley R."/>
            <person name="Clum A."/>
            <person name="Nolan M."/>
            <person name="Lipzen A."/>
            <person name="Salamov A."/>
            <person name="Henrissat B."/>
            <person name="Wiebenga A."/>
            <person name="De Vries R.P."/>
            <person name="Grigoriev I.V."/>
            <person name="Mortensen U.H."/>
            <person name="Andersen M.R."/>
            <person name="Baker S.E."/>
        </authorList>
    </citation>
    <scope>NUCLEOTIDE SEQUENCE [LARGE SCALE GENOMIC DNA]</scope>
    <source>
        <strain evidence="8 9">JOP 1030-1</strain>
    </source>
</reference>
<dbReference type="GeneID" id="37074696"/>
<feature type="transmembrane region" description="Helical" evidence="6">
    <location>
        <begin position="198"/>
        <end position="223"/>
    </location>
</feature>
<feature type="transmembrane region" description="Helical" evidence="6">
    <location>
        <begin position="42"/>
        <end position="67"/>
    </location>
</feature>
<dbReference type="InterPro" id="IPR052337">
    <property type="entry name" value="SAT4-like"/>
</dbReference>
<dbReference type="GO" id="GO:0016020">
    <property type="term" value="C:membrane"/>
    <property type="evidence" value="ECO:0007669"/>
    <property type="project" value="UniProtKB-SubCell"/>
</dbReference>
<evidence type="ECO:0000313" key="8">
    <source>
        <dbReference type="EMBL" id="PYH44683.1"/>
    </source>
</evidence>
<organism evidence="8 9">
    <name type="scientific">Aspergillus saccharolyticus JOP 1030-1</name>
    <dbReference type="NCBI Taxonomy" id="1450539"/>
    <lineage>
        <taxon>Eukaryota</taxon>
        <taxon>Fungi</taxon>
        <taxon>Dikarya</taxon>
        <taxon>Ascomycota</taxon>
        <taxon>Pezizomycotina</taxon>
        <taxon>Eurotiomycetes</taxon>
        <taxon>Eurotiomycetidae</taxon>
        <taxon>Eurotiales</taxon>
        <taxon>Aspergillaceae</taxon>
        <taxon>Aspergillus</taxon>
        <taxon>Aspergillus subgen. Circumdati</taxon>
    </lineage>
</organism>
<proteinExistence type="inferred from homology"/>
<keyword evidence="3 6" id="KW-1133">Transmembrane helix</keyword>
<feature type="transmembrane region" description="Helical" evidence="6">
    <location>
        <begin position="6"/>
        <end position="30"/>
    </location>
</feature>
<keyword evidence="4 6" id="KW-0472">Membrane</keyword>
<dbReference type="AlphaFoldDB" id="A0A318ZJF2"/>
<dbReference type="Proteomes" id="UP000248349">
    <property type="component" value="Unassembled WGS sequence"/>
</dbReference>
<sequence>MVENRGPSLLIINGTFAAIATVFVVLRVISRGYILKKLGLDDAMIVFATVLTNLLVVLSGIGVMYGAGKHTWDLDPNDALAAAKLRFITHIVYVIASGCIKISICLLYLRLFPNLHLITLMTIAVISAMSTALFLTTIFQCSPVDAVYNAQKYEHYSCINTVAYWSAIGTLYLVTDIWVLVLPIPTIQGLQTTRRKKIVLTGVLSLGALACIASIVRMVYIVQLYTGSDRSWDNVSVAICSGVELALGIIAASIPSLKPMIHKWVQGFHIQKSEAST</sequence>
<evidence type="ECO:0000256" key="4">
    <source>
        <dbReference type="ARBA" id="ARBA00023136"/>
    </source>
</evidence>
<feature type="transmembrane region" description="Helical" evidence="6">
    <location>
        <begin position="162"/>
        <end position="186"/>
    </location>
</feature>
<feature type="transmembrane region" description="Helical" evidence="6">
    <location>
        <begin position="87"/>
        <end position="109"/>
    </location>
</feature>
<feature type="transmembrane region" description="Helical" evidence="6">
    <location>
        <begin position="116"/>
        <end position="139"/>
    </location>
</feature>
<dbReference type="PANTHER" id="PTHR33048">
    <property type="entry name" value="PTH11-LIKE INTEGRAL MEMBRANE PROTEIN (AFU_ORTHOLOGUE AFUA_5G11245)"/>
    <property type="match status" value="1"/>
</dbReference>
<evidence type="ECO:0000256" key="3">
    <source>
        <dbReference type="ARBA" id="ARBA00022989"/>
    </source>
</evidence>
<dbReference type="PANTHER" id="PTHR33048:SF47">
    <property type="entry name" value="INTEGRAL MEMBRANE PROTEIN-RELATED"/>
    <property type="match status" value="1"/>
</dbReference>
<dbReference type="STRING" id="1450539.A0A318ZJF2"/>
<evidence type="ECO:0000259" key="7">
    <source>
        <dbReference type="Pfam" id="PF20684"/>
    </source>
</evidence>
<feature type="transmembrane region" description="Helical" evidence="6">
    <location>
        <begin position="235"/>
        <end position="254"/>
    </location>
</feature>
<accession>A0A318ZJF2</accession>
<evidence type="ECO:0000256" key="1">
    <source>
        <dbReference type="ARBA" id="ARBA00004141"/>
    </source>
</evidence>
<protein>
    <recommendedName>
        <fullName evidence="7">Rhodopsin domain-containing protein</fullName>
    </recommendedName>
</protein>
<evidence type="ECO:0000256" key="2">
    <source>
        <dbReference type="ARBA" id="ARBA00022692"/>
    </source>
</evidence>
<keyword evidence="2 6" id="KW-0812">Transmembrane</keyword>
<name>A0A318ZJF2_9EURO</name>
<comment type="similarity">
    <text evidence="5">Belongs to the SAT4 family.</text>
</comment>
<evidence type="ECO:0000313" key="9">
    <source>
        <dbReference type="Proteomes" id="UP000248349"/>
    </source>
</evidence>